<evidence type="ECO:0000256" key="1">
    <source>
        <dbReference type="SAM" id="SignalP"/>
    </source>
</evidence>
<dbReference type="PANTHER" id="PTHR21666">
    <property type="entry name" value="PEPTIDASE-RELATED"/>
    <property type="match status" value="1"/>
</dbReference>
<dbReference type="PROSITE" id="PS51782">
    <property type="entry name" value="LYSM"/>
    <property type="match status" value="2"/>
</dbReference>
<dbReference type="SUPFAM" id="SSF51261">
    <property type="entry name" value="Duplicated hybrid motif"/>
    <property type="match status" value="1"/>
</dbReference>
<evidence type="ECO:0000313" key="3">
    <source>
        <dbReference type="EMBL" id="MXO60895.1"/>
    </source>
</evidence>
<feature type="signal peptide" evidence="1">
    <location>
        <begin position="1"/>
        <end position="21"/>
    </location>
</feature>
<dbReference type="Proteomes" id="UP000433652">
    <property type="component" value="Unassembled WGS sequence"/>
</dbReference>
<keyword evidence="4" id="KW-1185">Reference proteome</keyword>
<dbReference type="InterPro" id="IPR036779">
    <property type="entry name" value="LysM_dom_sf"/>
</dbReference>
<reference evidence="3 4" key="1">
    <citation type="submission" date="2019-12" db="EMBL/GenBank/DDBJ databases">
        <title>Genomic-based taxomic classification of the family Erythrobacteraceae.</title>
        <authorList>
            <person name="Xu L."/>
        </authorList>
    </citation>
    <scope>NUCLEOTIDE SEQUENCE [LARGE SCALE GENOMIC DNA]</scope>
    <source>
        <strain evidence="3 4">MCCC 1K01500</strain>
    </source>
</reference>
<dbReference type="AlphaFoldDB" id="A0A6I4SXZ9"/>
<feature type="chain" id="PRO_5026180095" evidence="1">
    <location>
        <begin position="22"/>
        <end position="258"/>
    </location>
</feature>
<dbReference type="InterPro" id="IPR050570">
    <property type="entry name" value="Cell_wall_metabolism_enzyme"/>
</dbReference>
<dbReference type="CDD" id="cd12797">
    <property type="entry name" value="M23_peptidase"/>
    <property type="match status" value="1"/>
</dbReference>
<gene>
    <name evidence="3" type="ORF">GRI89_15235</name>
</gene>
<feature type="domain" description="LysM" evidence="2">
    <location>
        <begin position="72"/>
        <end position="116"/>
    </location>
</feature>
<organism evidence="3 4">
    <name type="scientific">Croceibacterium salegens</name>
    <dbReference type="NCBI Taxonomy" id="1737568"/>
    <lineage>
        <taxon>Bacteria</taxon>
        <taxon>Pseudomonadati</taxon>
        <taxon>Pseudomonadota</taxon>
        <taxon>Alphaproteobacteria</taxon>
        <taxon>Sphingomonadales</taxon>
        <taxon>Erythrobacteraceae</taxon>
        <taxon>Croceibacterium</taxon>
    </lineage>
</organism>
<feature type="domain" description="LysM" evidence="2">
    <location>
        <begin position="24"/>
        <end position="68"/>
    </location>
</feature>
<dbReference type="InterPro" id="IPR011055">
    <property type="entry name" value="Dup_hybrid_motif"/>
</dbReference>
<proteinExistence type="predicted"/>
<dbReference type="PANTHER" id="PTHR21666:SF270">
    <property type="entry name" value="MUREIN HYDROLASE ACTIVATOR ENVC"/>
    <property type="match status" value="1"/>
</dbReference>
<dbReference type="Pfam" id="PF01476">
    <property type="entry name" value="LysM"/>
    <property type="match status" value="2"/>
</dbReference>
<dbReference type="Gene3D" id="2.70.70.10">
    <property type="entry name" value="Glucose Permease (Domain IIA)"/>
    <property type="match status" value="1"/>
</dbReference>
<sequence length="258" mass="26979">MIRTAVLPLAALLLVAASDPATETEHVVEEGETLKGIANRAGVPDSVIAEANGIAAPYVVKLGQKLVIPRQRSHAVKSGETLGGIAQRYSVPASDIALANGLDSKGTVKVGQKLIIPAVLPARDPVETPAEPYFNRPHDGKVILGWKRRPDGGGHAGLDVAVGTGDMIRASASGIVISVGDDKDHWGKLVVIDHGNGWQSLYGELARATVAVGDAVKTGERVGIGGRDGEAAASEFHFEIRRGGQPVDPTPLLRLDKR</sequence>
<protein>
    <submittedName>
        <fullName evidence="3">LysM peptidoglycan-binding domain-containing protein</fullName>
    </submittedName>
</protein>
<evidence type="ECO:0000313" key="4">
    <source>
        <dbReference type="Proteomes" id="UP000433652"/>
    </source>
</evidence>
<comment type="caution">
    <text evidence="3">The sequence shown here is derived from an EMBL/GenBank/DDBJ whole genome shotgun (WGS) entry which is preliminary data.</text>
</comment>
<evidence type="ECO:0000259" key="2">
    <source>
        <dbReference type="PROSITE" id="PS51782"/>
    </source>
</evidence>
<dbReference type="InterPro" id="IPR018392">
    <property type="entry name" value="LysM"/>
</dbReference>
<dbReference type="CDD" id="cd00118">
    <property type="entry name" value="LysM"/>
    <property type="match status" value="2"/>
</dbReference>
<dbReference type="EMBL" id="WTYM01000058">
    <property type="protein sequence ID" value="MXO60895.1"/>
    <property type="molecule type" value="Genomic_DNA"/>
</dbReference>
<dbReference type="RefSeq" id="WP_159797475.1">
    <property type="nucleotide sequence ID" value="NZ_WTYM01000058.1"/>
</dbReference>
<dbReference type="InterPro" id="IPR016047">
    <property type="entry name" value="M23ase_b-sheet_dom"/>
</dbReference>
<dbReference type="SMART" id="SM00257">
    <property type="entry name" value="LysM"/>
    <property type="match status" value="2"/>
</dbReference>
<keyword evidence="1" id="KW-0732">Signal</keyword>
<dbReference type="OrthoDB" id="9795421at2"/>
<name>A0A6I4SXZ9_9SPHN</name>
<dbReference type="SUPFAM" id="SSF54106">
    <property type="entry name" value="LysM domain"/>
    <property type="match status" value="2"/>
</dbReference>
<accession>A0A6I4SXZ9</accession>
<dbReference type="GO" id="GO:0004222">
    <property type="term" value="F:metalloendopeptidase activity"/>
    <property type="evidence" value="ECO:0007669"/>
    <property type="project" value="TreeGrafter"/>
</dbReference>
<dbReference type="Pfam" id="PF01551">
    <property type="entry name" value="Peptidase_M23"/>
    <property type="match status" value="1"/>
</dbReference>
<dbReference type="Gene3D" id="3.10.350.10">
    <property type="entry name" value="LysM domain"/>
    <property type="match status" value="2"/>
</dbReference>